<proteinExistence type="inferred from homology"/>
<accession>A0ABX0UI52</accession>
<dbReference type="SUPFAM" id="SSF51735">
    <property type="entry name" value="NAD(P)-binding Rossmann-fold domains"/>
    <property type="match status" value="1"/>
</dbReference>
<dbReference type="PROSITE" id="PS00671">
    <property type="entry name" value="D_2_HYDROXYACID_DH_3"/>
    <property type="match status" value="1"/>
</dbReference>
<feature type="domain" description="D-isomer specific 2-hydroxyacid dehydrogenase NAD-binding" evidence="6">
    <location>
        <begin position="109"/>
        <end position="294"/>
    </location>
</feature>
<evidence type="ECO:0000256" key="3">
    <source>
        <dbReference type="ARBA" id="ARBA00023027"/>
    </source>
</evidence>
<dbReference type="CDD" id="cd12183">
    <property type="entry name" value="LDH_like_2"/>
    <property type="match status" value="1"/>
</dbReference>
<dbReference type="InterPro" id="IPR006140">
    <property type="entry name" value="D-isomer_DH_NAD-bd"/>
</dbReference>
<dbReference type="PANTHER" id="PTHR43026">
    <property type="entry name" value="2-HYDROXYACID DEHYDROGENASE HOMOLOG 1-RELATED"/>
    <property type="match status" value="1"/>
</dbReference>
<dbReference type="InterPro" id="IPR058205">
    <property type="entry name" value="D-LDH-like"/>
</dbReference>
<feature type="domain" description="D-isomer specific 2-hydroxyacid dehydrogenase catalytic" evidence="5">
    <location>
        <begin position="14"/>
        <end position="313"/>
    </location>
</feature>
<comment type="caution">
    <text evidence="7">The sequence shown here is derived from an EMBL/GenBank/DDBJ whole genome shotgun (WGS) entry which is preliminary data.</text>
</comment>
<gene>
    <name evidence="7" type="ORF">FHS68_001868</name>
</gene>
<dbReference type="InterPro" id="IPR036291">
    <property type="entry name" value="NAD(P)-bd_dom_sf"/>
</dbReference>
<keyword evidence="8" id="KW-1185">Reference proteome</keyword>
<keyword evidence="3" id="KW-0520">NAD</keyword>
<evidence type="ECO:0000313" key="7">
    <source>
        <dbReference type="EMBL" id="NIJ52698.1"/>
    </source>
</evidence>
<dbReference type="RefSeq" id="WP_167269317.1">
    <property type="nucleotide sequence ID" value="NZ_JAASQJ010000002.1"/>
</dbReference>
<evidence type="ECO:0000256" key="4">
    <source>
        <dbReference type="RuleBase" id="RU003719"/>
    </source>
</evidence>
<evidence type="ECO:0000313" key="8">
    <source>
        <dbReference type="Proteomes" id="UP001179181"/>
    </source>
</evidence>
<dbReference type="Proteomes" id="UP001179181">
    <property type="component" value="Unassembled WGS sequence"/>
</dbReference>
<dbReference type="EC" id="1.1.1.28" evidence="7"/>
<dbReference type="Pfam" id="PF00389">
    <property type="entry name" value="2-Hacid_dh"/>
    <property type="match status" value="1"/>
</dbReference>
<protein>
    <submittedName>
        <fullName evidence="7">D-lactate dehydrogenase</fullName>
        <ecNumber evidence="7">1.1.1.28</ecNumber>
    </submittedName>
</protein>
<dbReference type="GO" id="GO:0008720">
    <property type="term" value="F:D-lactate dehydrogenase (NAD+) activity"/>
    <property type="evidence" value="ECO:0007669"/>
    <property type="project" value="UniProtKB-EC"/>
</dbReference>
<dbReference type="PANTHER" id="PTHR43026:SF1">
    <property type="entry name" value="2-HYDROXYACID DEHYDROGENASE HOMOLOG 1-RELATED"/>
    <property type="match status" value="1"/>
</dbReference>
<dbReference type="PROSITE" id="PS00670">
    <property type="entry name" value="D_2_HYDROXYACID_DH_2"/>
    <property type="match status" value="1"/>
</dbReference>
<dbReference type="InterPro" id="IPR006139">
    <property type="entry name" value="D-isomer_2_OHA_DH_cat_dom"/>
</dbReference>
<organism evidence="7 8">
    <name type="scientific">Dyadobacter arcticus</name>
    <dbReference type="NCBI Taxonomy" id="1078754"/>
    <lineage>
        <taxon>Bacteria</taxon>
        <taxon>Pseudomonadati</taxon>
        <taxon>Bacteroidota</taxon>
        <taxon>Cytophagia</taxon>
        <taxon>Cytophagales</taxon>
        <taxon>Spirosomataceae</taxon>
        <taxon>Dyadobacter</taxon>
    </lineage>
</organism>
<dbReference type="Pfam" id="PF02826">
    <property type="entry name" value="2-Hacid_dh_C"/>
    <property type="match status" value="1"/>
</dbReference>
<evidence type="ECO:0000259" key="6">
    <source>
        <dbReference type="Pfam" id="PF02826"/>
    </source>
</evidence>
<name>A0ABX0UI52_9BACT</name>
<evidence type="ECO:0000256" key="2">
    <source>
        <dbReference type="ARBA" id="ARBA00023002"/>
    </source>
</evidence>
<dbReference type="SUPFAM" id="SSF52283">
    <property type="entry name" value="Formate/glycerate dehydrogenase catalytic domain-like"/>
    <property type="match status" value="1"/>
</dbReference>
<sequence>MKVVAYSIKAFEKEPLAKANQEKHDITLISNALSLQTCHYALGKDAVLVFTNDDVSAMVINKLADQGIRYIATRSTGMDHIDKDAAGLRGIKLANVPAYSPQAIAEHALALAMALNRHLVQSNQNSHDYNFKLDGLTGFNFKDKTVGLVGLGNTGLAAASIFNGLGCHVLGNDIVYTEGLANIEQVPLSELYARSDIISLHLPLSNQTRHMIDASAIAMMKHGVMLINTSRGALIDTEDLPLALDQGQIGYLGMDVYEYEKGLFFEDHQLDLKKDSLLERLLEYPNVIITPHQAFLTQEALQQIAGQTVKNLDFWQDS</sequence>
<evidence type="ECO:0000259" key="5">
    <source>
        <dbReference type="Pfam" id="PF00389"/>
    </source>
</evidence>
<evidence type="ECO:0000256" key="1">
    <source>
        <dbReference type="ARBA" id="ARBA00005854"/>
    </source>
</evidence>
<dbReference type="EMBL" id="JAASQJ010000002">
    <property type="protein sequence ID" value="NIJ52698.1"/>
    <property type="molecule type" value="Genomic_DNA"/>
</dbReference>
<comment type="similarity">
    <text evidence="1 4">Belongs to the D-isomer specific 2-hydroxyacid dehydrogenase family.</text>
</comment>
<keyword evidence="2 4" id="KW-0560">Oxidoreductase</keyword>
<dbReference type="Gene3D" id="3.40.50.720">
    <property type="entry name" value="NAD(P)-binding Rossmann-like Domain"/>
    <property type="match status" value="2"/>
</dbReference>
<dbReference type="InterPro" id="IPR029753">
    <property type="entry name" value="D-isomer_DH_CS"/>
</dbReference>
<reference evidence="7 8" key="1">
    <citation type="submission" date="2020-03" db="EMBL/GenBank/DDBJ databases">
        <title>Genomic Encyclopedia of Type Strains, Phase IV (KMG-IV): sequencing the most valuable type-strain genomes for metagenomic binning, comparative biology and taxonomic classification.</title>
        <authorList>
            <person name="Goeker M."/>
        </authorList>
    </citation>
    <scope>NUCLEOTIDE SEQUENCE [LARGE SCALE GENOMIC DNA]</scope>
    <source>
        <strain evidence="7 8">DSM 102865</strain>
    </source>
</reference>